<feature type="compositionally biased region" description="Pro residues" evidence="1">
    <location>
        <begin position="41"/>
        <end position="50"/>
    </location>
</feature>
<reference evidence="2" key="1">
    <citation type="submission" date="2020-01" db="EMBL/GenBank/DDBJ databases">
        <title>Identification and distribution of gene clusters putatively required for synthesis of sphingolipid metabolism inhibitors in phylogenetically diverse species of the filamentous fungus Fusarium.</title>
        <authorList>
            <person name="Kim H.-S."/>
            <person name="Busman M."/>
            <person name="Brown D.W."/>
            <person name="Divon H."/>
            <person name="Uhlig S."/>
            <person name="Proctor R.H."/>
        </authorList>
    </citation>
    <scope>NUCLEOTIDE SEQUENCE</scope>
    <source>
        <strain evidence="2">NRRL 53441</strain>
    </source>
</reference>
<sequence>MPNQSNDQELRGILKIYGNAFYRQVDSLPRDQWGRVYDPAFGPPPPPPARPARATSPNRTRRSDTPVPDSQGGPFIDIPGLAVVSENFEENVRRVMGDGFRHRWRNLGDMTMACRTAVAGRRNILGRPHTPQEIDKTARLMLWGVHDCVIEALVGLPHRTLTPEEDVLFQQATMDELRYIPVRPDQYRLRE</sequence>
<comment type="caution">
    <text evidence="2">The sequence shown here is derived from an EMBL/GenBank/DDBJ whole genome shotgun (WGS) entry which is preliminary data.</text>
</comment>
<dbReference type="Proteomes" id="UP000605986">
    <property type="component" value="Unassembled WGS sequence"/>
</dbReference>
<gene>
    <name evidence="2" type="ORF">F53441_14582</name>
</gene>
<keyword evidence="3" id="KW-1185">Reference proteome</keyword>
<accession>A0A8H4JCJ9</accession>
<name>A0A8H4JCJ9_9HYPO</name>
<evidence type="ECO:0000313" key="3">
    <source>
        <dbReference type="Proteomes" id="UP000605986"/>
    </source>
</evidence>
<protein>
    <submittedName>
        <fullName evidence="2">Uncharacterized protein</fullName>
    </submittedName>
</protein>
<dbReference type="EMBL" id="JAADJG010001463">
    <property type="protein sequence ID" value="KAF4415942.1"/>
    <property type="molecule type" value="Genomic_DNA"/>
</dbReference>
<feature type="region of interest" description="Disordered" evidence="1">
    <location>
        <begin position="33"/>
        <end position="76"/>
    </location>
</feature>
<evidence type="ECO:0000313" key="2">
    <source>
        <dbReference type="EMBL" id="KAF4415942.1"/>
    </source>
</evidence>
<organism evidence="2 3">
    <name type="scientific">Fusarium austroafricanum</name>
    <dbReference type="NCBI Taxonomy" id="2364996"/>
    <lineage>
        <taxon>Eukaryota</taxon>
        <taxon>Fungi</taxon>
        <taxon>Dikarya</taxon>
        <taxon>Ascomycota</taxon>
        <taxon>Pezizomycotina</taxon>
        <taxon>Sordariomycetes</taxon>
        <taxon>Hypocreomycetidae</taxon>
        <taxon>Hypocreales</taxon>
        <taxon>Nectriaceae</taxon>
        <taxon>Fusarium</taxon>
        <taxon>Fusarium concolor species complex</taxon>
    </lineage>
</organism>
<dbReference type="AlphaFoldDB" id="A0A8H4JCJ9"/>
<dbReference type="OrthoDB" id="5034114at2759"/>
<evidence type="ECO:0000256" key="1">
    <source>
        <dbReference type="SAM" id="MobiDB-lite"/>
    </source>
</evidence>
<proteinExistence type="predicted"/>